<protein>
    <submittedName>
        <fullName evidence="2">Uncharacterized protein</fullName>
    </submittedName>
</protein>
<keyword evidence="3" id="KW-1185">Reference proteome</keyword>
<sequence>MGCSGISFAAPLLMFSLSDINAIAVDALSQYHALVEPTAYIFQRLGPPWPFAAFLFVSHTMRKAGH</sequence>
<dbReference type="AlphaFoldDB" id="A0A2H3JAX4"/>
<feature type="signal peptide" evidence="1">
    <location>
        <begin position="1"/>
        <end position="22"/>
    </location>
</feature>
<feature type="chain" id="PRO_5013581408" evidence="1">
    <location>
        <begin position="23"/>
        <end position="66"/>
    </location>
</feature>
<reference evidence="2 3" key="1">
    <citation type="journal article" date="2012" name="Science">
        <title>The Paleozoic origin of enzymatic lignin decomposition reconstructed from 31 fungal genomes.</title>
        <authorList>
            <person name="Floudas D."/>
            <person name="Binder M."/>
            <person name="Riley R."/>
            <person name="Barry K."/>
            <person name="Blanchette R.A."/>
            <person name="Henrissat B."/>
            <person name="Martinez A.T."/>
            <person name="Otillar R."/>
            <person name="Spatafora J.W."/>
            <person name="Yadav J.S."/>
            <person name="Aerts A."/>
            <person name="Benoit I."/>
            <person name="Boyd A."/>
            <person name="Carlson A."/>
            <person name="Copeland A."/>
            <person name="Coutinho P.M."/>
            <person name="de Vries R.P."/>
            <person name="Ferreira P."/>
            <person name="Findley K."/>
            <person name="Foster B."/>
            <person name="Gaskell J."/>
            <person name="Glotzer D."/>
            <person name="Gorecki P."/>
            <person name="Heitman J."/>
            <person name="Hesse C."/>
            <person name="Hori C."/>
            <person name="Igarashi K."/>
            <person name="Jurgens J.A."/>
            <person name="Kallen N."/>
            <person name="Kersten P."/>
            <person name="Kohler A."/>
            <person name="Kuees U."/>
            <person name="Kumar T.K.A."/>
            <person name="Kuo A."/>
            <person name="LaButti K."/>
            <person name="Larrondo L.F."/>
            <person name="Lindquist E."/>
            <person name="Ling A."/>
            <person name="Lombard V."/>
            <person name="Lucas S."/>
            <person name="Lundell T."/>
            <person name="Martin R."/>
            <person name="McLaughlin D.J."/>
            <person name="Morgenstern I."/>
            <person name="Morin E."/>
            <person name="Murat C."/>
            <person name="Nagy L.G."/>
            <person name="Nolan M."/>
            <person name="Ohm R.A."/>
            <person name="Patyshakuliyeva A."/>
            <person name="Rokas A."/>
            <person name="Ruiz-Duenas F.J."/>
            <person name="Sabat G."/>
            <person name="Salamov A."/>
            <person name="Samejima M."/>
            <person name="Schmutz J."/>
            <person name="Slot J.C."/>
            <person name="St John F."/>
            <person name="Stenlid J."/>
            <person name="Sun H."/>
            <person name="Sun S."/>
            <person name="Syed K."/>
            <person name="Tsang A."/>
            <person name="Wiebenga A."/>
            <person name="Young D."/>
            <person name="Pisabarro A."/>
            <person name="Eastwood D.C."/>
            <person name="Martin F."/>
            <person name="Cullen D."/>
            <person name="Grigoriev I.V."/>
            <person name="Hibbett D.S."/>
        </authorList>
    </citation>
    <scope>NUCLEOTIDE SEQUENCE [LARGE SCALE GENOMIC DNA]</scope>
    <source>
        <strain evidence="2 3">MD-104</strain>
    </source>
</reference>
<gene>
    <name evidence="2" type="ORF">WOLCODRAFT_134702</name>
</gene>
<evidence type="ECO:0000256" key="1">
    <source>
        <dbReference type="SAM" id="SignalP"/>
    </source>
</evidence>
<name>A0A2H3JAX4_WOLCO</name>
<evidence type="ECO:0000313" key="3">
    <source>
        <dbReference type="Proteomes" id="UP000218811"/>
    </source>
</evidence>
<organism evidence="2 3">
    <name type="scientific">Wolfiporia cocos (strain MD-104)</name>
    <name type="common">Brown rot fungus</name>
    <dbReference type="NCBI Taxonomy" id="742152"/>
    <lineage>
        <taxon>Eukaryota</taxon>
        <taxon>Fungi</taxon>
        <taxon>Dikarya</taxon>
        <taxon>Basidiomycota</taxon>
        <taxon>Agaricomycotina</taxon>
        <taxon>Agaricomycetes</taxon>
        <taxon>Polyporales</taxon>
        <taxon>Phaeolaceae</taxon>
        <taxon>Wolfiporia</taxon>
    </lineage>
</organism>
<proteinExistence type="predicted"/>
<accession>A0A2H3JAX4</accession>
<keyword evidence="1" id="KW-0732">Signal</keyword>
<dbReference type="Proteomes" id="UP000218811">
    <property type="component" value="Unassembled WGS sequence"/>
</dbReference>
<evidence type="ECO:0000313" key="2">
    <source>
        <dbReference type="EMBL" id="PCH39061.1"/>
    </source>
</evidence>
<dbReference type="EMBL" id="KB467954">
    <property type="protein sequence ID" value="PCH39061.1"/>
    <property type="molecule type" value="Genomic_DNA"/>
</dbReference>